<dbReference type="EMBL" id="LN483073">
    <property type="protein sequence ID" value="CEA00172.1"/>
    <property type="molecule type" value="Genomic_DNA"/>
</dbReference>
<dbReference type="AlphaFoldDB" id="A0A078M4D9"/>
<sequence>MSYEQKMMAMKKMLKKAPTSTPKQTPIKPAVPHYCEAWQAAGLKAVYNDFGMCFVREQFYPHDTVHGNFMLGDLHQAIADLRAAGITHPLVPSADVMFFDTETTGLKGAGTQIFILGELHCEAEGFRLKQYIQADPANEAAMLFASTMWRGKEVVVTYNGKSFDWPQLTTRFTLHRAQLPKLEMREQLDLLHTARRLWREDVASMKLSAIEQHKLGFTRVDDIPGFLAPIIYADAVRSGNPTSLLKVLVHNEWDLLSLVTLYTHAIQLILQQQQESAKTYTNIGKWYGDLKAHNTSAQVLAQVTEHYAVADTYEAYYYLALQQKRAGEFAHARDSFLKALPQLNEVQRLNAHEHLAKLYEHQFMAVEAALAHCNAGLQLIASSTRLKDEARARRLFTWQKRKLRLTRKQSDKDDDIE</sequence>
<dbReference type="SUPFAM" id="SSF53098">
    <property type="entry name" value="Ribonuclease H-like"/>
    <property type="match status" value="1"/>
</dbReference>
<dbReference type="GO" id="GO:0003676">
    <property type="term" value="F:nucleic acid binding"/>
    <property type="evidence" value="ECO:0007669"/>
    <property type="project" value="InterPro"/>
</dbReference>
<dbReference type="PATRIC" id="fig|1461583.4.peg.468"/>
<gene>
    <name evidence="2" type="ORF">BN1050_00496</name>
</gene>
<feature type="domain" description="YprB ribonuclease H-like" evidence="1">
    <location>
        <begin position="97"/>
        <end position="265"/>
    </location>
</feature>
<dbReference type="InterPro" id="IPR012337">
    <property type="entry name" value="RNaseH-like_sf"/>
</dbReference>
<name>A0A078M4D9_9BACL</name>
<organism evidence="2">
    <name type="scientific">Metalysinibacillus saudimassiliensis</name>
    <dbReference type="NCBI Taxonomy" id="1461583"/>
    <lineage>
        <taxon>Bacteria</taxon>
        <taxon>Bacillati</taxon>
        <taxon>Bacillota</taxon>
        <taxon>Bacilli</taxon>
        <taxon>Bacillales</taxon>
        <taxon>Caryophanaceae</taxon>
        <taxon>Metalysinibacillus</taxon>
    </lineage>
</organism>
<dbReference type="InterPro" id="IPR038720">
    <property type="entry name" value="YprB_RNase_H-like_dom"/>
</dbReference>
<accession>A0A078M4D9</accession>
<dbReference type="InterPro" id="IPR036397">
    <property type="entry name" value="RNaseH_sf"/>
</dbReference>
<dbReference type="PANTHER" id="PTHR38462:SF1">
    <property type="entry name" value="YPRB RIBONUCLEASE H-LIKE DOMAIN-CONTAINING PROTEIN"/>
    <property type="match status" value="1"/>
</dbReference>
<evidence type="ECO:0000313" key="2">
    <source>
        <dbReference type="EMBL" id="CEA00172.1"/>
    </source>
</evidence>
<dbReference type="Pfam" id="PF13482">
    <property type="entry name" value="RNase_H_2"/>
    <property type="match status" value="1"/>
</dbReference>
<dbReference type="InterPro" id="IPR011990">
    <property type="entry name" value="TPR-like_helical_dom_sf"/>
</dbReference>
<dbReference type="PANTHER" id="PTHR38462">
    <property type="entry name" value="EXONUCLEASE-LIKE PROTEIN"/>
    <property type="match status" value="1"/>
</dbReference>
<dbReference type="Gene3D" id="3.30.420.10">
    <property type="entry name" value="Ribonuclease H-like superfamily/Ribonuclease H"/>
    <property type="match status" value="1"/>
</dbReference>
<reference evidence="2" key="1">
    <citation type="submission" date="2014-07" db="EMBL/GenBank/DDBJ databases">
        <authorList>
            <person name="Urmite Genomes Urmite Genomes"/>
        </authorList>
    </citation>
    <scope>NUCLEOTIDE SEQUENCE</scope>
    <source>
        <strain evidence="2">13S34_air</strain>
    </source>
</reference>
<evidence type="ECO:0000259" key="1">
    <source>
        <dbReference type="Pfam" id="PF13482"/>
    </source>
</evidence>
<proteinExistence type="predicted"/>
<protein>
    <recommendedName>
        <fullName evidence="1">YprB ribonuclease H-like domain-containing protein</fullName>
    </recommendedName>
</protein>
<dbReference type="Gene3D" id="1.25.40.10">
    <property type="entry name" value="Tetratricopeptide repeat domain"/>
    <property type="match status" value="1"/>
</dbReference>
<dbReference type="HOGENOM" id="CLU_035904_2_0_9"/>